<keyword evidence="1" id="KW-1133">Transmembrane helix</keyword>
<keyword evidence="3" id="KW-1185">Reference proteome</keyword>
<evidence type="ECO:0000256" key="1">
    <source>
        <dbReference type="SAM" id="Phobius"/>
    </source>
</evidence>
<evidence type="ECO:0000313" key="3">
    <source>
        <dbReference type="Proteomes" id="UP001614394"/>
    </source>
</evidence>
<comment type="caution">
    <text evidence="2">The sequence shown here is derived from an EMBL/GenBank/DDBJ whole genome shotgun (WGS) entry which is preliminary data.</text>
</comment>
<dbReference type="RefSeq" id="WP_399655624.1">
    <property type="nucleotide sequence ID" value="NZ_JBITYG010000010.1"/>
</dbReference>
<keyword evidence="1" id="KW-0472">Membrane</keyword>
<feature type="transmembrane region" description="Helical" evidence="1">
    <location>
        <begin position="145"/>
        <end position="165"/>
    </location>
</feature>
<feature type="transmembrane region" description="Helical" evidence="1">
    <location>
        <begin position="68"/>
        <end position="91"/>
    </location>
</feature>
<reference evidence="2 3" key="1">
    <citation type="submission" date="2024-10" db="EMBL/GenBank/DDBJ databases">
        <title>The Natural Products Discovery Center: Release of the First 8490 Sequenced Strains for Exploring Actinobacteria Biosynthetic Diversity.</title>
        <authorList>
            <person name="Kalkreuter E."/>
            <person name="Kautsar S.A."/>
            <person name="Yang D."/>
            <person name="Bader C.D."/>
            <person name="Teijaro C.N."/>
            <person name="Fluegel L."/>
            <person name="Davis C.M."/>
            <person name="Simpson J.R."/>
            <person name="Lauterbach L."/>
            <person name="Steele A.D."/>
            <person name="Gui C."/>
            <person name="Meng S."/>
            <person name="Li G."/>
            <person name="Viehrig K."/>
            <person name="Ye F."/>
            <person name="Su P."/>
            <person name="Kiefer A.F."/>
            <person name="Nichols A."/>
            <person name="Cepeda A.J."/>
            <person name="Yan W."/>
            <person name="Fan B."/>
            <person name="Jiang Y."/>
            <person name="Adhikari A."/>
            <person name="Zheng C.-J."/>
            <person name="Schuster L."/>
            <person name="Cowan T.M."/>
            <person name="Smanski M.J."/>
            <person name="Chevrette M.G."/>
            <person name="De Carvalho L.P.S."/>
            <person name="Shen B."/>
        </authorList>
    </citation>
    <scope>NUCLEOTIDE SEQUENCE [LARGE SCALE GENOMIC DNA]</scope>
    <source>
        <strain evidence="2 3">NPDC053399</strain>
    </source>
</reference>
<accession>A0ABW8CES1</accession>
<feature type="transmembrane region" description="Helical" evidence="1">
    <location>
        <begin position="185"/>
        <end position="207"/>
    </location>
</feature>
<dbReference type="Proteomes" id="UP001614394">
    <property type="component" value="Unassembled WGS sequence"/>
</dbReference>
<gene>
    <name evidence="2" type="ORF">ACIGXA_31025</name>
</gene>
<name>A0ABW8CES1_9ACTN</name>
<evidence type="ECO:0000313" key="2">
    <source>
        <dbReference type="EMBL" id="MFI9104948.1"/>
    </source>
</evidence>
<dbReference type="NCBIfam" id="NF038065">
    <property type="entry name" value="Pr6Pr"/>
    <property type="match status" value="1"/>
</dbReference>
<dbReference type="EMBL" id="JBITYG010000010">
    <property type="protein sequence ID" value="MFI9104948.1"/>
    <property type="molecule type" value="Genomic_DNA"/>
</dbReference>
<organism evidence="2 3">
    <name type="scientific">Streptomyces fildesensis</name>
    <dbReference type="NCBI Taxonomy" id="375757"/>
    <lineage>
        <taxon>Bacteria</taxon>
        <taxon>Bacillati</taxon>
        <taxon>Actinomycetota</taxon>
        <taxon>Actinomycetes</taxon>
        <taxon>Kitasatosporales</taxon>
        <taxon>Streptomycetaceae</taxon>
        <taxon>Streptomyces</taxon>
    </lineage>
</organism>
<protein>
    <submittedName>
        <fullName evidence="2">Pr6Pr family membrane protein</fullName>
    </submittedName>
</protein>
<sequence>MSEPALRRPYVALCRALIAAAAVTGITIECVHSDPLRVFTFFTILTNAAIAITFAWSAHRAWTGRPPLSPRVTGAVLLCIVITGLVYHLVLANESSGFSEAENLAQRTGDLVLSNQLLHTVTPVTVTLDWLLLTTPARFQWRYAYQWLALPLAYAAFALLRGPLIDPPNRYPYPFLDVDLHGYPAVLRNAVVLALAFSALALLLITLDRTRPHLATQENRISSPAPRPLK</sequence>
<feature type="transmembrane region" description="Helical" evidence="1">
    <location>
        <begin position="38"/>
        <end position="56"/>
    </location>
</feature>
<proteinExistence type="predicted"/>
<dbReference type="InterPro" id="IPR049713">
    <property type="entry name" value="Pr6Pr-like"/>
</dbReference>
<keyword evidence="1" id="KW-0812">Transmembrane</keyword>